<dbReference type="Pfam" id="PF04122">
    <property type="entry name" value="CW_binding_2"/>
    <property type="match status" value="3"/>
</dbReference>
<dbReference type="InterPro" id="IPR007253">
    <property type="entry name" value="Cell_wall-bd_2"/>
</dbReference>
<feature type="signal peptide" evidence="1">
    <location>
        <begin position="1"/>
        <end position="32"/>
    </location>
</feature>
<evidence type="ECO:0000256" key="1">
    <source>
        <dbReference type="SAM" id="SignalP"/>
    </source>
</evidence>
<name>A0ABV4GVD0_9ACTN</name>
<reference evidence="2 3" key="1">
    <citation type="submission" date="2024-07" db="EMBL/GenBank/DDBJ databases">
        <authorList>
            <person name="Thanompreechachai J."/>
            <person name="Duangmal K."/>
        </authorList>
    </citation>
    <scope>NUCLEOTIDE SEQUENCE [LARGE SCALE GENOMIC DNA]</scope>
    <source>
        <strain evidence="2 3">LSe6-4</strain>
    </source>
</reference>
<dbReference type="RefSeq" id="WP_370439520.1">
    <property type="nucleotide sequence ID" value="NZ_JBGFTU010000001.1"/>
</dbReference>
<sequence>MNRPALRRTLAPAALVLGLAATSLGVAGPASAAPAAGFETLRPVCSAQLPIAHPGCAAGTSYRGAPLPDGTANQVVQLSGVDRFATAAAIAEHGFPEADVAVLVSGEDRHLVDALSAAPLARSLAAPVLLGTRDAVPTATAAYLQQHRVRAVLLVGGADALGGATAERLRALGVTSVARVAGADRYETSRDLVALMPPAAHGWVASGEDDHLVDALAASGPAARLAEPLLLVADGDPLPAAAALTARGVTSTTVTGGPEGVAPEALAPLPAPQRAAGEDRYGTAAELAVESVDRGLDAEDLLFAPGVTGHLVDALAAGPLGRATLLVGDVESSFDVVEAWFDTFGSGRVTAVGAVEIDG</sequence>
<dbReference type="Gene3D" id="3.40.50.12090">
    <property type="match status" value="1"/>
</dbReference>
<accession>A0ABV4GVD0</accession>
<dbReference type="InterPro" id="IPR051922">
    <property type="entry name" value="Bact_Sporulation_Assoc"/>
</dbReference>
<evidence type="ECO:0000313" key="3">
    <source>
        <dbReference type="Proteomes" id="UP001565927"/>
    </source>
</evidence>
<organism evidence="2 3">
    <name type="scientific">Kineococcus halophytocola</name>
    <dbReference type="NCBI Taxonomy" id="3234027"/>
    <lineage>
        <taxon>Bacteria</taxon>
        <taxon>Bacillati</taxon>
        <taxon>Actinomycetota</taxon>
        <taxon>Actinomycetes</taxon>
        <taxon>Kineosporiales</taxon>
        <taxon>Kineosporiaceae</taxon>
        <taxon>Kineococcus</taxon>
    </lineage>
</organism>
<dbReference type="Proteomes" id="UP001565927">
    <property type="component" value="Unassembled WGS sequence"/>
</dbReference>
<feature type="chain" id="PRO_5045965121" evidence="1">
    <location>
        <begin position="33"/>
        <end position="359"/>
    </location>
</feature>
<gene>
    <name evidence="2" type="ORF">AB2L27_00650</name>
</gene>
<dbReference type="PANTHER" id="PTHR30032">
    <property type="entry name" value="N-ACETYLMURAMOYL-L-ALANINE AMIDASE-RELATED"/>
    <property type="match status" value="1"/>
</dbReference>
<protein>
    <submittedName>
        <fullName evidence="2">Cell wall-binding repeat-containing protein</fullName>
    </submittedName>
</protein>
<dbReference type="EMBL" id="JBGFTU010000001">
    <property type="protein sequence ID" value="MEZ0163268.1"/>
    <property type="molecule type" value="Genomic_DNA"/>
</dbReference>
<keyword evidence="1" id="KW-0732">Signal</keyword>
<evidence type="ECO:0000313" key="2">
    <source>
        <dbReference type="EMBL" id="MEZ0163268.1"/>
    </source>
</evidence>
<proteinExistence type="predicted"/>
<comment type="caution">
    <text evidence="2">The sequence shown here is derived from an EMBL/GenBank/DDBJ whole genome shotgun (WGS) entry which is preliminary data.</text>
</comment>
<dbReference type="PANTHER" id="PTHR30032:SF4">
    <property type="entry name" value="AMIDASE ENHANCER"/>
    <property type="match status" value="1"/>
</dbReference>
<keyword evidence="3" id="KW-1185">Reference proteome</keyword>